<name>A0A0A9DB09_ARUDO</name>
<reference evidence="1" key="2">
    <citation type="journal article" date="2015" name="Data Brief">
        <title>Shoot transcriptome of the giant reed, Arundo donax.</title>
        <authorList>
            <person name="Barrero R.A."/>
            <person name="Guerrero F.D."/>
            <person name="Moolhuijzen P."/>
            <person name="Goolsby J.A."/>
            <person name="Tidwell J."/>
            <person name="Bellgard S.E."/>
            <person name="Bellgard M.I."/>
        </authorList>
    </citation>
    <scope>NUCLEOTIDE SEQUENCE</scope>
    <source>
        <tissue evidence="1">Shoot tissue taken approximately 20 cm above the soil surface</tissue>
    </source>
</reference>
<protein>
    <submittedName>
        <fullName evidence="1">Uncharacterized protein</fullName>
    </submittedName>
</protein>
<proteinExistence type="predicted"/>
<dbReference type="EMBL" id="GBRH01212909">
    <property type="protein sequence ID" value="JAD84986.1"/>
    <property type="molecule type" value="Transcribed_RNA"/>
</dbReference>
<dbReference type="AlphaFoldDB" id="A0A0A9DB09"/>
<sequence length="129" mass="15275">MCSQRSCLLLTLFLSRRLWRNIDMNNLLNTPASLLRSWRRSLKTTRSMLLYLRTMLLLRKSVVKIPLLRTLQLPQIQNKPTLRYVGMIDHSTMKVWSNLASLQSSNTLHYIHCPWSWCYRGLAPILTFR</sequence>
<evidence type="ECO:0000313" key="1">
    <source>
        <dbReference type="EMBL" id="JAD84986.1"/>
    </source>
</evidence>
<accession>A0A0A9DB09</accession>
<organism evidence="1">
    <name type="scientific">Arundo donax</name>
    <name type="common">Giant reed</name>
    <name type="synonym">Donax arundinaceus</name>
    <dbReference type="NCBI Taxonomy" id="35708"/>
    <lineage>
        <taxon>Eukaryota</taxon>
        <taxon>Viridiplantae</taxon>
        <taxon>Streptophyta</taxon>
        <taxon>Embryophyta</taxon>
        <taxon>Tracheophyta</taxon>
        <taxon>Spermatophyta</taxon>
        <taxon>Magnoliopsida</taxon>
        <taxon>Liliopsida</taxon>
        <taxon>Poales</taxon>
        <taxon>Poaceae</taxon>
        <taxon>PACMAD clade</taxon>
        <taxon>Arundinoideae</taxon>
        <taxon>Arundineae</taxon>
        <taxon>Arundo</taxon>
    </lineage>
</organism>
<reference evidence="1" key="1">
    <citation type="submission" date="2014-09" db="EMBL/GenBank/DDBJ databases">
        <authorList>
            <person name="Magalhaes I.L.F."/>
            <person name="Oliveira U."/>
            <person name="Santos F.R."/>
            <person name="Vidigal T.H.D.A."/>
            <person name="Brescovit A.D."/>
            <person name="Santos A.J."/>
        </authorList>
    </citation>
    <scope>NUCLEOTIDE SEQUENCE</scope>
    <source>
        <tissue evidence="1">Shoot tissue taken approximately 20 cm above the soil surface</tissue>
    </source>
</reference>